<protein>
    <recommendedName>
        <fullName evidence="5">WXG100 family type VII secretion target</fullName>
    </recommendedName>
</protein>
<reference evidence="3 4" key="1">
    <citation type="journal article" date="2015" name="Genome Announc.">
        <title>Complete Genome Sequencing of Protease-Producing Novel Arthrobacter sp. Strain IHBB 11108 Using PacBio Single-Molecule Real-Time Sequencing Technology.</title>
        <authorList>
            <person name="Kiran S."/>
            <person name="Swarnkar M.K."/>
            <person name="Pal M."/>
            <person name="Thakur R."/>
            <person name="Tewari R."/>
            <person name="Singh A.K."/>
            <person name="Gulati A."/>
        </authorList>
    </citation>
    <scope>NUCLEOTIDE SEQUENCE [LARGE SCALE GENOMIC DNA]</scope>
    <source>
        <strain evidence="3 4">IHBB 11108</strain>
    </source>
</reference>
<dbReference type="InterPro" id="IPR010310">
    <property type="entry name" value="T7SS_ESAT-6-like"/>
</dbReference>
<dbReference type="KEGG" id="ari:UM93_14150"/>
<dbReference type="Pfam" id="PF06013">
    <property type="entry name" value="WXG100"/>
    <property type="match status" value="1"/>
</dbReference>
<dbReference type="EMBL" id="CP011005">
    <property type="protein sequence ID" value="AJT42348.1"/>
    <property type="molecule type" value="Genomic_DNA"/>
</dbReference>
<evidence type="ECO:0008006" key="5">
    <source>
        <dbReference type="Google" id="ProtNLM"/>
    </source>
</evidence>
<feature type="compositionally biased region" description="Gly residues" evidence="1">
    <location>
        <begin position="91"/>
        <end position="105"/>
    </location>
</feature>
<dbReference type="OrthoDB" id="4617536at2"/>
<keyword evidence="2" id="KW-0472">Membrane</keyword>
<dbReference type="AlphaFoldDB" id="A0A0D4C179"/>
<organism evidence="3 4">
    <name type="scientific">Psychromicrobium lacuslunae</name>
    <dbReference type="NCBI Taxonomy" id="1618207"/>
    <lineage>
        <taxon>Bacteria</taxon>
        <taxon>Bacillati</taxon>
        <taxon>Actinomycetota</taxon>
        <taxon>Actinomycetes</taxon>
        <taxon>Micrococcales</taxon>
        <taxon>Micrococcaceae</taxon>
        <taxon>Psychromicrobium</taxon>
    </lineage>
</organism>
<dbReference type="SUPFAM" id="SSF158414">
    <property type="entry name" value="HP0062-like"/>
    <property type="match status" value="1"/>
</dbReference>
<dbReference type="RefSeq" id="WP_045076184.1">
    <property type="nucleotide sequence ID" value="NZ_CP011005.1"/>
</dbReference>
<feature type="region of interest" description="Disordered" evidence="1">
    <location>
        <begin position="82"/>
        <end position="105"/>
    </location>
</feature>
<keyword evidence="4" id="KW-1185">Reference proteome</keyword>
<keyword evidence="2" id="KW-1133">Transmembrane helix</keyword>
<sequence length="328" mass="32475">MEGFIGANPQELRDFAKQVSNAAGIIRDQGNTLTATINSGRGWNGPDAGHFRQRWNSSQHPLLNNTADSLLDVAKTLNRNADEQEKASAVDGGGGGTGGPNGGSDGGGLISKVMGIVGWGSTAIGLGLKLKDLNTFLRTAGGITKGAEALAAGKSVLAGAGNLGSLSDEFIAASKFGKFARIAGVVGAPLAIFGGIHDMISPEHEGWRGGGDRVAGGLSVIAGGGSLLMAAGLLTNPVGIGIVVGAGVVAGAWALGNMIADSEWGKAAGRWIGNTASNIGRGVANVASDIGHGVANVASDVGKGIKNVASGVANVVKNPIKALGGLFG</sequence>
<keyword evidence="2" id="KW-0812">Transmembrane</keyword>
<feature type="transmembrane region" description="Helical" evidence="2">
    <location>
        <begin position="240"/>
        <end position="260"/>
    </location>
</feature>
<dbReference type="STRING" id="1618207.UM93_14150"/>
<dbReference type="HOGENOM" id="CLU_846344_0_0_11"/>
<name>A0A0D4C179_9MICC</name>
<evidence type="ECO:0000256" key="2">
    <source>
        <dbReference type="SAM" id="Phobius"/>
    </source>
</evidence>
<dbReference type="Proteomes" id="UP000061839">
    <property type="component" value="Chromosome"/>
</dbReference>
<dbReference type="PATRIC" id="fig|1618207.4.peg.2874"/>
<evidence type="ECO:0000256" key="1">
    <source>
        <dbReference type="SAM" id="MobiDB-lite"/>
    </source>
</evidence>
<gene>
    <name evidence="3" type="ORF">UM93_14150</name>
</gene>
<dbReference type="InterPro" id="IPR029013">
    <property type="entry name" value="HP0062-like_sf"/>
</dbReference>
<dbReference type="Gene3D" id="1.10.287.1060">
    <property type="entry name" value="ESAT-6-like"/>
    <property type="match status" value="1"/>
</dbReference>
<evidence type="ECO:0000313" key="3">
    <source>
        <dbReference type="EMBL" id="AJT42348.1"/>
    </source>
</evidence>
<evidence type="ECO:0000313" key="4">
    <source>
        <dbReference type="Proteomes" id="UP000061839"/>
    </source>
</evidence>
<proteinExistence type="predicted"/>
<accession>A0A0D4C179</accession>
<feature type="transmembrane region" description="Helical" evidence="2">
    <location>
        <begin position="214"/>
        <end position="234"/>
    </location>
</feature>